<comment type="caution">
    <text evidence="14">The sequence shown here is derived from an EMBL/GenBank/DDBJ whole genome shotgun (WGS) entry which is preliminary data.</text>
</comment>
<evidence type="ECO:0000256" key="9">
    <source>
        <dbReference type="ARBA" id="ARBA00023237"/>
    </source>
</evidence>
<feature type="compositionally biased region" description="Acidic residues" evidence="11">
    <location>
        <begin position="648"/>
        <end position="658"/>
    </location>
</feature>
<accession>A0AA37WKN3</accession>
<dbReference type="GO" id="GO:0006811">
    <property type="term" value="P:monoatomic ion transport"/>
    <property type="evidence" value="ECO:0007669"/>
    <property type="project" value="UniProtKB-KW"/>
</dbReference>
<keyword evidence="8 10" id="KW-0472">Membrane</keyword>
<dbReference type="GO" id="GO:0015288">
    <property type="term" value="F:porin activity"/>
    <property type="evidence" value="ECO:0007669"/>
    <property type="project" value="UniProtKB-KW"/>
</dbReference>
<name>A0AA37WKN3_9GAMM</name>
<evidence type="ECO:0000256" key="10">
    <source>
        <dbReference type="PROSITE-ProRule" id="PRU00473"/>
    </source>
</evidence>
<feature type="region of interest" description="Disordered" evidence="11">
    <location>
        <begin position="1538"/>
        <end position="1560"/>
    </location>
</feature>
<dbReference type="SUPFAM" id="SSF103647">
    <property type="entry name" value="TSP type-3 repeat"/>
    <property type="match status" value="4"/>
</dbReference>
<feature type="region of interest" description="Disordered" evidence="11">
    <location>
        <begin position="959"/>
        <end position="988"/>
    </location>
</feature>
<evidence type="ECO:0000259" key="13">
    <source>
        <dbReference type="PROSITE" id="PS51123"/>
    </source>
</evidence>
<feature type="chain" id="PRO_5041395466" description="OmpA-like domain-containing protein" evidence="12">
    <location>
        <begin position="25"/>
        <end position="1710"/>
    </location>
</feature>
<dbReference type="InterPro" id="IPR006665">
    <property type="entry name" value="OmpA-like"/>
</dbReference>
<dbReference type="Gene3D" id="2.40.160.20">
    <property type="match status" value="1"/>
</dbReference>
<dbReference type="Gene3D" id="3.30.1330.60">
    <property type="entry name" value="OmpA-like domain"/>
    <property type="match status" value="1"/>
</dbReference>
<dbReference type="SUPFAM" id="SSF56925">
    <property type="entry name" value="OMPA-like"/>
    <property type="match status" value="1"/>
</dbReference>
<feature type="compositionally biased region" description="Acidic residues" evidence="11">
    <location>
        <begin position="777"/>
        <end position="799"/>
    </location>
</feature>
<evidence type="ECO:0000256" key="4">
    <source>
        <dbReference type="ARBA" id="ARBA00022692"/>
    </source>
</evidence>
<dbReference type="SUPFAM" id="SSF103088">
    <property type="entry name" value="OmpA-like"/>
    <property type="match status" value="1"/>
</dbReference>
<sequence>MTNFIKQFLFYGSASFLFASYSCAEGSAQMGLNQPLQDSNNSYAIDDNTRSFFVDILTAGEVINFSLCGGSNTDELSIEVFDPDGLSVLSTTLTESNVDCNDPMNAPLSNPLRHTTSKSGTYRVLLENTFGSVFDRYDITVTPDALTNPDPTIAAGRLWAYSWSFSTSSFAESDATDADLYALVPGGRPNTNYIWALDLNNFSGYVYNIVANSIGVNAPNSGYSTPSSGNSATYKFPIYLGVPQVADPQPNQSPSVGSARFIDNENQDSGISPSTTTGSQDSGFFEFTSDIEGTYAINIDINENGEFGDPGDLLLLGETTPGLNQVAWNGTDALGNILPLGSYNAQINVRMGEYHFVADDVETSGGPIEDGLTIFLSDQTGNLSDTLVYWDDVTVLGEAAGGTSTLPNGESSGTPAGRHTWGNFARDSLGDQRLIDTYVYGLSTKATVLTHITSDDSLITGTDGTISLAAPRSIPGDTLSMSVTDPDLNISDTITESVVVTVINDITGEVEQVELTETDINTGVFTGSLATISGTSADTNNNGSLHTQIGDTLTVTYTDQMDSMGISVDRTAAHIVEYETDTDGDGVFDTDDADDDNDGLTDIQEGTQDSDGDGIPDKEDIDSDNDGIVDNVEAQSESNYIAPTGLDTDGDGLDDAYDPDNGGSEIRIADTDADNLPDYLSLDSDGDGVPDLIEGHDNNSDGIADVTPAPANADGDEDGLNDNFDTVNTKSIENITGSNSPLQNTDGTDNRDWRDNNDDNDTILTRFEDSNGNGNWSDDDSDGDNLPDYLDSADTDSDGIIDAQDPAANDPCQPSNTVNACDTDGDGISDGDELANGTLPNNPDSDGDGIPDGVETFTDTDGDGLADAIDPDADNDGISDMDEAGLDVNSPVDTDGDGTFDFLDPDSDNDGIPDSIEGLIDSDEDGIANFRDLDSDNDGIPDTVEDTIAVGMDSDLDGLDDGYDAGHTGGTDGNQDGVDDNLTPLDSDGDNAANYVDIDSDNDGIPDDIEADVDRLADNDRDQINDLFDVDITLGVDTNGDGVDDDVLPTDTDGDGIFDYLDLDSDSDSLFDSVESAEADLNADGIVDDLARDEGATTNPYDTDMDGIGDWREIDSDNDGIFDIEATDYKLLDDNNDGKIDDLTDLNDDGVADIIGTTDIDLDGIPNELEGEVDTDSDGIPDYLDTDSDNDGIEDRIEAGSDPSNPIDTDGDGLFDFIDFDSDNDGILDELEGQNDYNNNGIPDYLEAEGEIETALEGNGGGGSNNLLMLLGLFVALMWKNAPWKSPVLRNKVVRHSHIPAIAVIVLVNVASVNDTYAENTCGQYINSDEKSNTQTKARSSDRHTDYQACWYGGIGYGYSYMSPDEEVNNFLHDSSENHDTGLQLYLGKQLNEHWFAELKYADLGEAGITNRNPAIANAFPNTNISYKVTSLMAGYQWYPEKSLRPYVKLGIANIANKSSGGPIPYEEQTSTQVGFATGVEYHFRESPWFIRSDIDFYDRDAWYAGFSVGRLFGSKSKSKTTTPAPMESTAPVSLVDDDLDGVNNTDDQCPNTPQGTAVNSQGCELVKDTDGDGVMDDQDHCVETPPSTPVDTQGCALPEEIHLPGVEFETNSAKLKHGAESALDEAVTILINNADLQIEVEGHTDSDGPSAHNQNLSERRAKTVMMYLIKGGVKSERLSYKGYGESQPIADNTTSEGAARNRRVVLRIL</sequence>
<dbReference type="CDD" id="cd07185">
    <property type="entry name" value="OmpA_C-like"/>
    <property type="match status" value="1"/>
</dbReference>
<dbReference type="GO" id="GO:0009279">
    <property type="term" value="C:cell outer membrane"/>
    <property type="evidence" value="ECO:0007669"/>
    <property type="project" value="UniProtKB-SubCell"/>
</dbReference>
<feature type="compositionally biased region" description="Basic and acidic residues" evidence="11">
    <location>
        <begin position="748"/>
        <end position="757"/>
    </location>
</feature>
<feature type="region of interest" description="Disordered" evidence="11">
    <location>
        <begin position="578"/>
        <end position="899"/>
    </location>
</feature>
<evidence type="ECO:0000256" key="12">
    <source>
        <dbReference type="SAM" id="SignalP"/>
    </source>
</evidence>
<dbReference type="InterPro" id="IPR050330">
    <property type="entry name" value="Bact_OuterMem_StrucFunc"/>
</dbReference>
<keyword evidence="2" id="KW-0813">Transport</keyword>
<dbReference type="PROSITE" id="PS51257">
    <property type="entry name" value="PROKAR_LIPOPROTEIN"/>
    <property type="match status" value="1"/>
</dbReference>
<comment type="subcellular location">
    <subcellularLocation>
        <location evidence="1">Cell outer membrane</location>
        <topology evidence="1">Multi-pass membrane protein</topology>
    </subcellularLocation>
</comment>
<dbReference type="InterPro" id="IPR027385">
    <property type="entry name" value="Beta-barrel_OMP"/>
</dbReference>
<feature type="compositionally biased region" description="Acidic residues" evidence="11">
    <location>
        <begin position="858"/>
        <end position="885"/>
    </location>
</feature>
<keyword evidence="7" id="KW-0626">Porin</keyword>
<evidence type="ECO:0000256" key="5">
    <source>
        <dbReference type="ARBA" id="ARBA00022729"/>
    </source>
</evidence>
<dbReference type="PANTHER" id="PTHR30329">
    <property type="entry name" value="STATOR ELEMENT OF FLAGELLAR MOTOR COMPLEX"/>
    <property type="match status" value="1"/>
</dbReference>
<keyword evidence="4" id="KW-0812">Transmembrane</keyword>
<dbReference type="PROSITE" id="PS51123">
    <property type="entry name" value="OMPA_2"/>
    <property type="match status" value="1"/>
</dbReference>
<reference evidence="14 15" key="1">
    <citation type="journal article" date="2014" name="Int. J. Syst. Evol. Microbiol.">
        <title>Complete genome sequence of Corynebacterium casei LMG S-19264T (=DSM 44701T), isolated from a smear-ripened cheese.</title>
        <authorList>
            <consortium name="US DOE Joint Genome Institute (JGI-PGF)"/>
            <person name="Walter F."/>
            <person name="Albersmeier A."/>
            <person name="Kalinowski J."/>
            <person name="Ruckert C."/>
        </authorList>
    </citation>
    <scope>NUCLEOTIDE SEQUENCE [LARGE SCALE GENOMIC DNA]</scope>
    <source>
        <strain evidence="14 15">NBRC 110095</strain>
    </source>
</reference>
<dbReference type="PRINTS" id="PR01023">
    <property type="entry name" value="NAFLGMOTY"/>
</dbReference>
<gene>
    <name evidence="14" type="ORF">GCM10007877_04380</name>
</gene>
<dbReference type="InterPro" id="IPR006664">
    <property type="entry name" value="OMP_bac"/>
</dbReference>
<keyword evidence="9" id="KW-0998">Cell outer membrane</keyword>
<evidence type="ECO:0000256" key="2">
    <source>
        <dbReference type="ARBA" id="ARBA00022448"/>
    </source>
</evidence>
<keyword evidence="6" id="KW-0406">Ion transport</keyword>
<feature type="compositionally biased region" description="Acidic residues" evidence="11">
    <location>
        <begin position="578"/>
        <end position="599"/>
    </location>
</feature>
<dbReference type="InterPro" id="IPR011250">
    <property type="entry name" value="OMP/PagP_B-barrel"/>
</dbReference>
<feature type="region of interest" description="Disordered" evidence="11">
    <location>
        <begin position="247"/>
        <end position="283"/>
    </location>
</feature>
<evidence type="ECO:0000313" key="15">
    <source>
        <dbReference type="Proteomes" id="UP001156870"/>
    </source>
</evidence>
<evidence type="ECO:0000256" key="11">
    <source>
        <dbReference type="SAM" id="MobiDB-lite"/>
    </source>
</evidence>
<dbReference type="GO" id="GO:0046930">
    <property type="term" value="C:pore complex"/>
    <property type="evidence" value="ECO:0007669"/>
    <property type="project" value="UniProtKB-KW"/>
</dbReference>
<dbReference type="Pfam" id="PF00691">
    <property type="entry name" value="OmpA"/>
    <property type="match status" value="1"/>
</dbReference>
<dbReference type="RefSeq" id="WP_232593716.1">
    <property type="nucleotide sequence ID" value="NZ_BSPD01000017.1"/>
</dbReference>
<keyword evidence="3" id="KW-1134">Transmembrane beta strand</keyword>
<proteinExistence type="predicted"/>
<evidence type="ECO:0000256" key="1">
    <source>
        <dbReference type="ARBA" id="ARBA00004571"/>
    </source>
</evidence>
<dbReference type="Pfam" id="PF13505">
    <property type="entry name" value="OMP_b-brl"/>
    <property type="match status" value="1"/>
</dbReference>
<dbReference type="PRINTS" id="PR01021">
    <property type="entry name" value="OMPADOMAIN"/>
</dbReference>
<keyword evidence="15" id="KW-1185">Reference proteome</keyword>
<organism evidence="14 15">
    <name type="scientific">Marinibactrum halimedae</name>
    <dbReference type="NCBI Taxonomy" id="1444977"/>
    <lineage>
        <taxon>Bacteria</taxon>
        <taxon>Pseudomonadati</taxon>
        <taxon>Pseudomonadota</taxon>
        <taxon>Gammaproteobacteria</taxon>
        <taxon>Cellvibrionales</taxon>
        <taxon>Cellvibrionaceae</taxon>
        <taxon>Marinibactrum</taxon>
    </lineage>
</organism>
<dbReference type="PANTHER" id="PTHR30329:SF21">
    <property type="entry name" value="LIPOPROTEIN YIAD-RELATED"/>
    <property type="match status" value="1"/>
</dbReference>
<keyword evidence="5 12" id="KW-0732">Signal</keyword>
<feature type="signal peptide" evidence="12">
    <location>
        <begin position="1"/>
        <end position="24"/>
    </location>
</feature>
<evidence type="ECO:0000313" key="14">
    <source>
        <dbReference type="EMBL" id="GLS24724.1"/>
    </source>
</evidence>
<dbReference type="InterPro" id="IPR028974">
    <property type="entry name" value="TSP_type-3_rpt"/>
</dbReference>
<feature type="compositionally biased region" description="Polar residues" evidence="11">
    <location>
        <begin position="267"/>
        <end position="282"/>
    </location>
</feature>
<dbReference type="Gene3D" id="4.10.1080.10">
    <property type="entry name" value="TSP type-3 repeat"/>
    <property type="match status" value="4"/>
</dbReference>
<dbReference type="Proteomes" id="UP001156870">
    <property type="component" value="Unassembled WGS sequence"/>
</dbReference>
<dbReference type="InterPro" id="IPR036737">
    <property type="entry name" value="OmpA-like_sf"/>
</dbReference>
<evidence type="ECO:0000256" key="8">
    <source>
        <dbReference type="ARBA" id="ARBA00023136"/>
    </source>
</evidence>
<feature type="compositionally biased region" description="Polar residues" evidence="11">
    <location>
        <begin position="723"/>
        <end position="743"/>
    </location>
</feature>
<protein>
    <recommendedName>
        <fullName evidence="13">OmpA-like domain-containing protein</fullName>
    </recommendedName>
</protein>
<dbReference type="EMBL" id="BSPD01000017">
    <property type="protein sequence ID" value="GLS24724.1"/>
    <property type="molecule type" value="Genomic_DNA"/>
</dbReference>
<feature type="compositionally biased region" description="Polar residues" evidence="11">
    <location>
        <begin position="1549"/>
        <end position="1560"/>
    </location>
</feature>
<feature type="compositionally biased region" description="Acidic residues" evidence="11">
    <location>
        <begin position="823"/>
        <end position="833"/>
    </location>
</feature>
<feature type="domain" description="OmpA-like" evidence="13">
    <location>
        <begin position="1596"/>
        <end position="1710"/>
    </location>
</feature>
<evidence type="ECO:0000256" key="7">
    <source>
        <dbReference type="ARBA" id="ARBA00023114"/>
    </source>
</evidence>
<evidence type="ECO:0000256" key="3">
    <source>
        <dbReference type="ARBA" id="ARBA00022452"/>
    </source>
</evidence>
<evidence type="ECO:0000256" key="6">
    <source>
        <dbReference type="ARBA" id="ARBA00023065"/>
    </source>
</evidence>
<dbReference type="GO" id="GO:0005509">
    <property type="term" value="F:calcium ion binding"/>
    <property type="evidence" value="ECO:0007669"/>
    <property type="project" value="InterPro"/>
</dbReference>
<feature type="compositionally biased region" description="Acidic residues" evidence="11">
    <location>
        <begin position="608"/>
        <end position="627"/>
    </location>
</feature>